<sequence>MPRVETIRGLERGLQVLKFLHAEPISSLHEIHAATAISKPSLLRILNTLERAGMVARRLADGRYRLSVFTDVVRKRDRHDRVAEAAAPILARLCKKVKWPSDLFVPAGDCMERRETSFPHSPFVLSGLDTRVGGRVGWLMTGVGRAYLAWCPEKEREAILRTLRKSKHPEDWLARDPRKLERILGEVRHRGYATRDPNYVAGQYGGIPVDDAAAAIAVALFDGRRAYGSINFRWIRTAFTVEDFAARHLADLQDAAREIVGSLRRPAR</sequence>
<feature type="domain" description="IclR-ED" evidence="5">
    <location>
        <begin position="68"/>
        <end position="265"/>
    </location>
</feature>
<evidence type="ECO:0000256" key="1">
    <source>
        <dbReference type="ARBA" id="ARBA00023015"/>
    </source>
</evidence>
<dbReference type="PROSITE" id="PS51077">
    <property type="entry name" value="HTH_ICLR"/>
    <property type="match status" value="1"/>
</dbReference>
<proteinExistence type="predicted"/>
<evidence type="ECO:0000313" key="7">
    <source>
        <dbReference type="Proteomes" id="UP000050863"/>
    </source>
</evidence>
<reference evidence="6 7" key="1">
    <citation type="submission" date="2014-03" db="EMBL/GenBank/DDBJ databases">
        <title>Bradyrhizobium valentinum sp. nov., isolated from effective nodules of Lupinus mariae-josephae, a lupine endemic of basic-lime soils in Eastern Spain.</title>
        <authorList>
            <person name="Duran D."/>
            <person name="Rey L."/>
            <person name="Navarro A."/>
            <person name="Busquets A."/>
            <person name="Imperial J."/>
            <person name="Ruiz-Argueso T."/>
        </authorList>
    </citation>
    <scope>NUCLEOTIDE SEQUENCE [LARGE SCALE GENOMIC DNA]</scope>
    <source>
        <strain evidence="6 7">PAC68</strain>
    </source>
</reference>
<name>A0A0R3KUM1_9BRAD</name>
<keyword evidence="3" id="KW-0804">Transcription</keyword>
<dbReference type="RefSeq" id="WP_057839638.1">
    <property type="nucleotide sequence ID" value="NZ_LLXZ01000197.1"/>
</dbReference>
<dbReference type="OrthoDB" id="9807558at2"/>
<dbReference type="Pfam" id="PF01614">
    <property type="entry name" value="IclR_C"/>
    <property type="match status" value="1"/>
</dbReference>
<evidence type="ECO:0000259" key="4">
    <source>
        <dbReference type="PROSITE" id="PS51077"/>
    </source>
</evidence>
<organism evidence="6 7">
    <name type="scientific">Bradyrhizobium jicamae</name>
    <dbReference type="NCBI Taxonomy" id="280332"/>
    <lineage>
        <taxon>Bacteria</taxon>
        <taxon>Pseudomonadati</taxon>
        <taxon>Pseudomonadota</taxon>
        <taxon>Alphaproteobacteria</taxon>
        <taxon>Hyphomicrobiales</taxon>
        <taxon>Nitrobacteraceae</taxon>
        <taxon>Bradyrhizobium</taxon>
    </lineage>
</organism>
<dbReference type="SUPFAM" id="SSF55781">
    <property type="entry name" value="GAF domain-like"/>
    <property type="match status" value="1"/>
</dbReference>
<evidence type="ECO:0000259" key="5">
    <source>
        <dbReference type="PROSITE" id="PS51078"/>
    </source>
</evidence>
<dbReference type="EMBL" id="LLXZ01000197">
    <property type="protein sequence ID" value="KRQ96533.1"/>
    <property type="molecule type" value="Genomic_DNA"/>
</dbReference>
<evidence type="ECO:0000256" key="3">
    <source>
        <dbReference type="ARBA" id="ARBA00023163"/>
    </source>
</evidence>
<dbReference type="PROSITE" id="PS51078">
    <property type="entry name" value="ICLR_ED"/>
    <property type="match status" value="1"/>
</dbReference>
<dbReference type="GO" id="GO:0003677">
    <property type="term" value="F:DNA binding"/>
    <property type="evidence" value="ECO:0007669"/>
    <property type="project" value="UniProtKB-KW"/>
</dbReference>
<keyword evidence="2" id="KW-0238">DNA-binding</keyword>
<dbReference type="Proteomes" id="UP000050863">
    <property type="component" value="Unassembled WGS sequence"/>
</dbReference>
<dbReference type="Gene3D" id="3.30.450.40">
    <property type="match status" value="1"/>
</dbReference>
<dbReference type="SMART" id="SM00346">
    <property type="entry name" value="HTH_ICLR"/>
    <property type="match status" value="1"/>
</dbReference>
<accession>A0A0R3KUM1</accession>
<dbReference type="InterPro" id="IPR014757">
    <property type="entry name" value="Tscrpt_reg_IclR_C"/>
</dbReference>
<dbReference type="STRING" id="280332.CQ12_08690"/>
<evidence type="ECO:0000313" key="6">
    <source>
        <dbReference type="EMBL" id="KRQ96533.1"/>
    </source>
</evidence>
<gene>
    <name evidence="6" type="ORF">CQ12_08690</name>
</gene>
<feature type="domain" description="HTH iclR-type" evidence="4">
    <location>
        <begin position="7"/>
        <end position="68"/>
    </location>
</feature>
<dbReference type="GO" id="GO:0045892">
    <property type="term" value="P:negative regulation of DNA-templated transcription"/>
    <property type="evidence" value="ECO:0007669"/>
    <property type="project" value="TreeGrafter"/>
</dbReference>
<dbReference type="PANTHER" id="PTHR30136:SF23">
    <property type="entry name" value="DNA-BINDING TRANSCRIPTIONAL ACTIVATOR MHPR"/>
    <property type="match status" value="1"/>
</dbReference>
<dbReference type="Gene3D" id="1.10.10.10">
    <property type="entry name" value="Winged helix-like DNA-binding domain superfamily/Winged helix DNA-binding domain"/>
    <property type="match status" value="1"/>
</dbReference>
<keyword evidence="7" id="KW-1185">Reference proteome</keyword>
<keyword evidence="1" id="KW-0805">Transcription regulation</keyword>
<comment type="caution">
    <text evidence="6">The sequence shown here is derived from an EMBL/GenBank/DDBJ whole genome shotgun (WGS) entry which is preliminary data.</text>
</comment>
<dbReference type="Pfam" id="PF09339">
    <property type="entry name" value="HTH_IclR"/>
    <property type="match status" value="1"/>
</dbReference>
<dbReference type="InterPro" id="IPR050707">
    <property type="entry name" value="HTH_MetabolicPath_Reg"/>
</dbReference>
<dbReference type="PANTHER" id="PTHR30136">
    <property type="entry name" value="HELIX-TURN-HELIX TRANSCRIPTIONAL REGULATOR, ICLR FAMILY"/>
    <property type="match status" value="1"/>
</dbReference>
<dbReference type="SUPFAM" id="SSF46785">
    <property type="entry name" value="Winged helix' DNA-binding domain"/>
    <property type="match status" value="1"/>
</dbReference>
<evidence type="ECO:0008006" key="8">
    <source>
        <dbReference type="Google" id="ProtNLM"/>
    </source>
</evidence>
<protein>
    <recommendedName>
        <fullName evidence="8">IclR family transcriptional regulator</fullName>
    </recommendedName>
</protein>
<dbReference type="InterPro" id="IPR036388">
    <property type="entry name" value="WH-like_DNA-bd_sf"/>
</dbReference>
<dbReference type="InterPro" id="IPR029016">
    <property type="entry name" value="GAF-like_dom_sf"/>
</dbReference>
<dbReference type="InterPro" id="IPR005471">
    <property type="entry name" value="Tscrpt_reg_IclR_N"/>
</dbReference>
<evidence type="ECO:0000256" key="2">
    <source>
        <dbReference type="ARBA" id="ARBA00023125"/>
    </source>
</evidence>
<dbReference type="AlphaFoldDB" id="A0A0R3KUM1"/>
<dbReference type="GO" id="GO:0003700">
    <property type="term" value="F:DNA-binding transcription factor activity"/>
    <property type="evidence" value="ECO:0007669"/>
    <property type="project" value="TreeGrafter"/>
</dbReference>
<dbReference type="InterPro" id="IPR036390">
    <property type="entry name" value="WH_DNA-bd_sf"/>
</dbReference>